<comment type="caution">
    <text evidence="2">The sequence shown here is derived from an EMBL/GenBank/DDBJ whole genome shotgun (WGS) entry which is preliminary data.</text>
</comment>
<dbReference type="InterPro" id="IPR001296">
    <property type="entry name" value="Glyco_trans_1"/>
</dbReference>
<accession>A0A2N3IJL0</accession>
<evidence type="ECO:0000259" key="1">
    <source>
        <dbReference type="Pfam" id="PF00534"/>
    </source>
</evidence>
<gene>
    <name evidence="2" type="ORF">Rain11_0429</name>
</gene>
<dbReference type="Pfam" id="PF00534">
    <property type="entry name" value="Glycos_transf_1"/>
    <property type="match status" value="1"/>
</dbReference>
<feature type="domain" description="Glycosyl transferase family 1" evidence="1">
    <location>
        <begin position="242"/>
        <end position="336"/>
    </location>
</feature>
<keyword evidence="3" id="KW-1185">Reference proteome</keyword>
<dbReference type="EMBL" id="NKXO01000005">
    <property type="protein sequence ID" value="PKQ70509.1"/>
    <property type="molecule type" value="Genomic_DNA"/>
</dbReference>
<dbReference type="GO" id="GO:0016757">
    <property type="term" value="F:glycosyltransferase activity"/>
    <property type="evidence" value="ECO:0007669"/>
    <property type="project" value="InterPro"/>
</dbReference>
<proteinExistence type="predicted"/>
<name>A0A2N3IJL0_9BACT</name>
<dbReference type="SUPFAM" id="SSF53756">
    <property type="entry name" value="UDP-Glycosyltransferase/glycogen phosphorylase"/>
    <property type="match status" value="1"/>
</dbReference>
<dbReference type="RefSeq" id="WP_101357695.1">
    <property type="nucleotide sequence ID" value="NZ_NKXO01000005.1"/>
</dbReference>
<evidence type="ECO:0000313" key="3">
    <source>
        <dbReference type="Proteomes" id="UP000233387"/>
    </source>
</evidence>
<keyword evidence="2" id="KW-0808">Transferase</keyword>
<dbReference type="Gene3D" id="3.40.50.2000">
    <property type="entry name" value="Glycogen Phosphorylase B"/>
    <property type="match status" value="1"/>
</dbReference>
<reference evidence="2 3" key="1">
    <citation type="submission" date="2017-06" db="EMBL/GenBank/DDBJ databases">
        <title>Raineya orbicola gen. nov., sp. nov. a slightly thermophilic bacterium of the phylum Bacteroidetes and the description of Raineyaceae fam. nov.</title>
        <authorList>
            <person name="Albuquerque L."/>
            <person name="Polonia A.R.M."/>
            <person name="Barroso C."/>
            <person name="Froufe H.J.C."/>
            <person name="Lage O."/>
            <person name="Lobo-Da-Cunha A."/>
            <person name="Egas C."/>
            <person name="Da Costa M.S."/>
        </authorList>
    </citation>
    <scope>NUCLEOTIDE SEQUENCE [LARGE SCALE GENOMIC DNA]</scope>
    <source>
        <strain evidence="2 3">SPSPC-11</strain>
    </source>
</reference>
<protein>
    <submittedName>
        <fullName evidence="2">Glycosyl transferases group 1</fullName>
    </submittedName>
</protein>
<dbReference type="Proteomes" id="UP000233387">
    <property type="component" value="Unassembled WGS sequence"/>
</dbReference>
<evidence type="ECO:0000313" key="2">
    <source>
        <dbReference type="EMBL" id="PKQ70509.1"/>
    </source>
</evidence>
<organism evidence="2 3">
    <name type="scientific">Raineya orbicola</name>
    <dbReference type="NCBI Taxonomy" id="2016530"/>
    <lineage>
        <taxon>Bacteria</taxon>
        <taxon>Pseudomonadati</taxon>
        <taxon>Bacteroidota</taxon>
        <taxon>Cytophagia</taxon>
        <taxon>Cytophagales</taxon>
        <taxon>Raineyaceae</taxon>
        <taxon>Raineya</taxon>
    </lineage>
</organism>
<dbReference type="OrthoDB" id="9815351at2"/>
<dbReference type="AlphaFoldDB" id="A0A2N3IJL0"/>
<sequence length="357" mass="42144">MKKILFLFPYPSGTAGSQRFRFEQYLDFLREKGFQITLKPFLDEKTWQILYKRGHTLQKVWGILRGFIRRLWLLWQIPRYDYVFVHREATPLGFPLVEWIISKVFRKKMIFDFDDAIWLPNTSEVNKMIAWLKFHQKTALICAWAYKISAGNRFLAEYAQKFNPNVFINPTTIDTENWHNPYRFQVKKKHLPVIGWTGTHSTIQYLEPLLPVLAKIAKQKAFLFLVISDKPPNFQISNLEYISWQKETEIQDLMLLDIGIMPLVDDEWARGKCGFKALQYMALEIVPVISPVGVNTEIVQNGYNGFLCQCEQEWEQTLLLLLENTELRKNVGKNARITILERYSVVANQKNFEQFFD</sequence>